<protein>
    <recommendedName>
        <fullName evidence="1">Sacsin/Nov domain-containing protein</fullName>
    </recommendedName>
</protein>
<sequence length="1250" mass="141905">MEDPKGVVEEIRVTKFDVGTARKNPLAIDTHEAIRQLAAGIYQKDLHFIMELVQNADDNDYTEGEVPGLEFVLVEEDIAGVGVEWTLLVLNNEIGFSRANIESLCSIGRSTKQGRRDHGYIGEKGIGFKSVFLVTQHPIVISNGYRIRFNDCPTDDTDLGFIVPEWAEQPTDTDLSNCLGISKEKLPNTIIVLPIRRDKVQVMQEQLFQLSPQLVLFLNKIDRLSAQQLRRRGLAETSNERNCMSVQRHRCSPSPEISRMVPNNCSYFMVRLASPAREATFHVWQQEFPAEVDHEVDDRRYIHAWTITLAFPLERRADDSSEPNLYAFLPMKVATGLPFIINADFLLVSSRDAIRFDSRWNRGILRCIPQAFISAFMFFLRSSELSSATTSLQDVYHYIPLAHLNVWELTLVRETILQRIRVQSSILCEKNVGQQFPARANSDPHSWFLCQPSQARTIDPKFRLLLEEAHSVNVSPPQLLTIQRLYIVDADVQNQYEKDLVKPELLGDLPLVKYIDEENKVRLLAPCDKDAVSVHISKKHKDMPILSQWTPIFQRWVSVRFMPNSTVKTANSVAKDKFLPLCEWLKRVAGVNQLSVKSYAMKLVTLCKEVPKDDASLALGTMHFIFHAIHDGYLSEDKCGSIFAELPLVDQSGKIYSKFKGSILLPASVCKWPRFLLHDSWKCHILCLSESYLELPPFMKDEVGADLVTQFLRETVKAVDIFDIENPPDAPFHIPSPWGLAASDVKAFLTWLKGLSNIPLKLKASFKESDWVKTMEHGDQKPSMSFLDLGQWNNVLTSRDVPFVDARFYGDLRPFSSILNELGVVTKLEEGARAVAEHVQKLSTTGALEVPIDMASRWYKNLRMNNWMGWRSKNMPVIWVPNGQQGCFLGSWKSPHECVISDKGGLFHNRLCVLDRFYTDEVVLTFFKDNVGVSATPGTEKHCQLWVDWGERKETVGKEDCQNTWCIIAEGWESFVEKASWEFHVFLKRCRIPCEPFQSGDGSDALLQLARPSEALYGDNLILAEAFHEAFPSLKFAWYPRCADATPWVDKLVKCYLDLGVKRLSHVLVGEPAVYTSRINGLPELCWKGSIGRGLYRAILGYLADPKHMLSADARKRMVLQLRNVEVWHVDEVGEVEYKLSLGGKVYAACRAKSVRWEKGEKRIYVAMPGRCNKAQVAHELASELAKGVVGGERVLLAEGLQDLLLLASGVCFEDDAVQYLLCVRNLRLTLEDEALLYEQPLETETTHFF</sequence>
<gene>
    <name evidence="2" type="ORF">GOP47_0022826</name>
</gene>
<dbReference type="NCBIfam" id="NF047352">
    <property type="entry name" value="P_loop_sacsin"/>
    <property type="match status" value="1"/>
</dbReference>
<dbReference type="EMBL" id="JABFUD020000022">
    <property type="protein sequence ID" value="KAI5062287.1"/>
    <property type="molecule type" value="Genomic_DNA"/>
</dbReference>
<dbReference type="PANTHER" id="PTHR32387">
    <property type="entry name" value="WU:FJ29H11"/>
    <property type="match status" value="1"/>
</dbReference>
<accession>A0A9D4Z6C8</accession>
<evidence type="ECO:0000313" key="3">
    <source>
        <dbReference type="Proteomes" id="UP000886520"/>
    </source>
</evidence>
<dbReference type="Gene3D" id="3.30.565.10">
    <property type="entry name" value="Histidine kinase-like ATPase, C-terminal domain"/>
    <property type="match status" value="1"/>
</dbReference>
<dbReference type="PANTHER" id="PTHR32387:SF3">
    <property type="entry name" value="ATP_DNA BINDING PROTEIN"/>
    <property type="match status" value="1"/>
</dbReference>
<evidence type="ECO:0000313" key="2">
    <source>
        <dbReference type="EMBL" id="KAI5062287.1"/>
    </source>
</evidence>
<proteinExistence type="predicted"/>
<reference evidence="2" key="1">
    <citation type="submission" date="2021-01" db="EMBL/GenBank/DDBJ databases">
        <title>Adiantum capillus-veneris genome.</title>
        <authorList>
            <person name="Fang Y."/>
            <person name="Liao Q."/>
        </authorList>
    </citation>
    <scope>NUCLEOTIDE SEQUENCE</scope>
    <source>
        <strain evidence="2">H3</strain>
        <tissue evidence="2">Leaf</tissue>
    </source>
</reference>
<evidence type="ECO:0000259" key="1">
    <source>
        <dbReference type="Pfam" id="PF25794"/>
    </source>
</evidence>
<dbReference type="InterPro" id="IPR052957">
    <property type="entry name" value="Auxin_embryo_med"/>
</dbReference>
<comment type="caution">
    <text evidence="2">The sequence shown here is derived from an EMBL/GenBank/DDBJ whole genome shotgun (WGS) entry which is preliminary data.</text>
</comment>
<dbReference type="OrthoDB" id="1262810at2759"/>
<dbReference type="SUPFAM" id="SSF55874">
    <property type="entry name" value="ATPase domain of HSP90 chaperone/DNA topoisomerase II/histidine kinase"/>
    <property type="match status" value="1"/>
</dbReference>
<dbReference type="AlphaFoldDB" id="A0A9D4Z6C8"/>
<name>A0A9D4Z6C8_ADICA</name>
<dbReference type="Pfam" id="PF25794">
    <property type="entry name" value="SACS"/>
    <property type="match status" value="1"/>
</dbReference>
<keyword evidence="3" id="KW-1185">Reference proteome</keyword>
<feature type="domain" description="Sacsin/Nov" evidence="1">
    <location>
        <begin position="42"/>
        <end position="144"/>
    </location>
</feature>
<dbReference type="InterPro" id="IPR058210">
    <property type="entry name" value="SACS/Nov_dom"/>
</dbReference>
<organism evidence="2 3">
    <name type="scientific">Adiantum capillus-veneris</name>
    <name type="common">Maidenhair fern</name>
    <dbReference type="NCBI Taxonomy" id="13818"/>
    <lineage>
        <taxon>Eukaryota</taxon>
        <taxon>Viridiplantae</taxon>
        <taxon>Streptophyta</taxon>
        <taxon>Embryophyta</taxon>
        <taxon>Tracheophyta</taxon>
        <taxon>Polypodiopsida</taxon>
        <taxon>Polypodiidae</taxon>
        <taxon>Polypodiales</taxon>
        <taxon>Pteridineae</taxon>
        <taxon>Pteridaceae</taxon>
        <taxon>Vittarioideae</taxon>
        <taxon>Adiantum</taxon>
    </lineage>
</organism>
<dbReference type="Proteomes" id="UP000886520">
    <property type="component" value="Chromosome 22"/>
</dbReference>
<dbReference type="InterPro" id="IPR036890">
    <property type="entry name" value="HATPase_C_sf"/>
</dbReference>